<dbReference type="InterPro" id="IPR036551">
    <property type="entry name" value="Flavin_trans-like"/>
</dbReference>
<keyword evidence="3" id="KW-1185">Reference proteome</keyword>
<dbReference type="AlphaFoldDB" id="A0A7X0HJM6"/>
<name>A0A7X0HJM6_9ACTN</name>
<dbReference type="SUPFAM" id="SSF52507">
    <property type="entry name" value="Homo-oligomeric flavin-containing Cys decarboxylases, HFCD"/>
    <property type="match status" value="1"/>
</dbReference>
<dbReference type="Proteomes" id="UP000540423">
    <property type="component" value="Unassembled WGS sequence"/>
</dbReference>
<dbReference type="GO" id="GO:0003824">
    <property type="term" value="F:catalytic activity"/>
    <property type="evidence" value="ECO:0007669"/>
    <property type="project" value="InterPro"/>
</dbReference>
<dbReference type="EMBL" id="JACHEM010000014">
    <property type="protein sequence ID" value="MBB6438693.1"/>
    <property type="molecule type" value="Genomic_DNA"/>
</dbReference>
<reference evidence="2 3" key="1">
    <citation type="submission" date="2020-08" db="EMBL/GenBank/DDBJ databases">
        <title>Genomic Encyclopedia of Type Strains, Phase IV (KMG-IV): sequencing the most valuable type-strain genomes for metagenomic binning, comparative biology and taxonomic classification.</title>
        <authorList>
            <person name="Goeker M."/>
        </authorList>
    </citation>
    <scope>NUCLEOTIDE SEQUENCE [LARGE SCALE GENOMIC DNA]</scope>
    <source>
        <strain evidence="2 3">DSM 40141</strain>
    </source>
</reference>
<sequence length="177" mass="18647">MLYVIACAAGPASDLGRLVSEAVDDGWDVCVIGTPTAVDGGFLDEAGLAKMTGRPVRSSWRRSSEEKSNPKADAVVCAPLTMNSANKLAAGVSDTYALGLVIEMVGIGVPVVALPFWSTALDAHPATRRSVEVLREWGVRVLYGPGEWEPHQPGTGGKQLAAYPWSLALAEARRLCG</sequence>
<dbReference type="RefSeq" id="WP_229923460.1">
    <property type="nucleotide sequence ID" value="NZ_BNBN01000006.1"/>
</dbReference>
<proteinExistence type="predicted"/>
<organism evidence="2 3">
    <name type="scientific">Streptomyces candidus</name>
    <dbReference type="NCBI Taxonomy" id="67283"/>
    <lineage>
        <taxon>Bacteria</taxon>
        <taxon>Bacillati</taxon>
        <taxon>Actinomycetota</taxon>
        <taxon>Actinomycetes</taxon>
        <taxon>Kitasatosporales</taxon>
        <taxon>Streptomycetaceae</taxon>
        <taxon>Streptomyces</taxon>
    </lineage>
</organism>
<dbReference type="InterPro" id="IPR003382">
    <property type="entry name" value="Flavoprotein"/>
</dbReference>
<feature type="domain" description="Flavoprotein" evidence="1">
    <location>
        <begin position="4"/>
        <end position="134"/>
    </location>
</feature>
<evidence type="ECO:0000259" key="1">
    <source>
        <dbReference type="Pfam" id="PF02441"/>
    </source>
</evidence>
<evidence type="ECO:0000313" key="2">
    <source>
        <dbReference type="EMBL" id="MBB6438693.1"/>
    </source>
</evidence>
<dbReference type="Pfam" id="PF02441">
    <property type="entry name" value="Flavoprotein"/>
    <property type="match status" value="1"/>
</dbReference>
<dbReference type="Gene3D" id="3.40.50.1950">
    <property type="entry name" value="Flavin prenyltransferase-like"/>
    <property type="match status" value="1"/>
</dbReference>
<comment type="caution">
    <text evidence="2">The sequence shown here is derived from an EMBL/GenBank/DDBJ whole genome shotgun (WGS) entry which is preliminary data.</text>
</comment>
<gene>
    <name evidence="2" type="ORF">HNQ79_005205</name>
</gene>
<protein>
    <recommendedName>
        <fullName evidence="1">Flavoprotein domain-containing protein</fullName>
    </recommendedName>
</protein>
<evidence type="ECO:0000313" key="3">
    <source>
        <dbReference type="Proteomes" id="UP000540423"/>
    </source>
</evidence>
<accession>A0A7X0HJM6</accession>